<comment type="function">
    <text evidence="5">Probably involved in the biogenesis of the COX complex.</text>
</comment>
<keyword evidence="4 5" id="KW-0472">Membrane</keyword>
<dbReference type="Proteomes" id="UP001363622">
    <property type="component" value="Unassembled WGS sequence"/>
</dbReference>
<evidence type="ECO:0000313" key="8">
    <source>
        <dbReference type="Proteomes" id="UP001363622"/>
    </source>
</evidence>
<keyword evidence="5" id="KW-0999">Mitochondrion inner membrane</keyword>
<dbReference type="Pfam" id="PF02104">
    <property type="entry name" value="SURF1"/>
    <property type="match status" value="1"/>
</dbReference>
<feature type="transmembrane region" description="Helical" evidence="5">
    <location>
        <begin position="326"/>
        <end position="345"/>
    </location>
</feature>
<name>A0ABR1KJ81_9PEZI</name>
<sequence>MNKPPSLLRHLLRAGVSANRPRSSNIAAASFFHTAPLSAKPTSSTPAWRCPQCSLQRARFPRAQQRRYQSSNNSDNTNSSGSPQPADDPTFTSIVDQPATLVKTGRRHGPGLIILALIPITAFLLGTWQVRRLSWKTDLVATLEDRLIQPPLPLPPRIDPSAINSFDYRRVTARGVLRHDKEMLVGPRLRDGEDGFLVFTPLERDPGGVDAAGRPTSVLVCRGWISREKREQRSRTPEALPSGEVMVEGLLRKPWKKNYFTPENHPDRGDWYFADVEEMARVTGTQPVWIEETLKPDYLVAMDRASKGIPIGRPAEVNVRNNHLQYIFTWYSLSLATSVMLWMVIKKPVSRVGRRVRQSREW</sequence>
<keyword evidence="2 5" id="KW-0812">Transmembrane</keyword>
<proteinExistence type="inferred from homology"/>
<dbReference type="PANTHER" id="PTHR23427:SF2">
    <property type="entry name" value="SURFEIT LOCUS PROTEIN 1"/>
    <property type="match status" value="1"/>
</dbReference>
<evidence type="ECO:0000256" key="4">
    <source>
        <dbReference type="ARBA" id="ARBA00023136"/>
    </source>
</evidence>
<comment type="caution">
    <text evidence="7">The sequence shown here is derived from an EMBL/GenBank/DDBJ whole genome shotgun (WGS) entry which is preliminary data.</text>
</comment>
<keyword evidence="3 5" id="KW-1133">Transmembrane helix</keyword>
<evidence type="ECO:0000256" key="2">
    <source>
        <dbReference type="ARBA" id="ARBA00022692"/>
    </source>
</evidence>
<evidence type="ECO:0000256" key="6">
    <source>
        <dbReference type="SAM" id="MobiDB-lite"/>
    </source>
</evidence>
<feature type="region of interest" description="Disordered" evidence="6">
    <location>
        <begin position="61"/>
        <end position="92"/>
    </location>
</feature>
<comment type="subcellular location">
    <subcellularLocation>
        <location evidence="1">Membrane</location>
    </subcellularLocation>
    <subcellularLocation>
        <location evidence="5">Mitochondrion inner membrane</location>
        <topology evidence="5">Multi-pass membrane protein</topology>
    </subcellularLocation>
</comment>
<feature type="transmembrane region" description="Helical" evidence="5">
    <location>
        <begin position="112"/>
        <end position="130"/>
    </location>
</feature>
<keyword evidence="5" id="KW-0496">Mitochondrion</keyword>
<gene>
    <name evidence="7" type="ORF">IWZ03DRAFT_313577</name>
</gene>
<dbReference type="CDD" id="cd06662">
    <property type="entry name" value="SURF1"/>
    <property type="match status" value="1"/>
</dbReference>
<evidence type="ECO:0000256" key="3">
    <source>
        <dbReference type="ARBA" id="ARBA00022989"/>
    </source>
</evidence>
<dbReference type="InterPro" id="IPR002994">
    <property type="entry name" value="Surf1/Shy1"/>
</dbReference>
<feature type="compositionally biased region" description="Low complexity" evidence="6">
    <location>
        <begin position="61"/>
        <end position="82"/>
    </location>
</feature>
<protein>
    <recommendedName>
        <fullName evidence="5">SURF1-like protein</fullName>
    </recommendedName>
</protein>
<dbReference type="EMBL" id="JBBPHU010000007">
    <property type="protein sequence ID" value="KAK7515783.1"/>
    <property type="molecule type" value="Genomic_DNA"/>
</dbReference>
<dbReference type="PANTHER" id="PTHR23427">
    <property type="entry name" value="SURFEIT LOCUS PROTEIN"/>
    <property type="match status" value="1"/>
</dbReference>
<evidence type="ECO:0000256" key="5">
    <source>
        <dbReference type="RuleBase" id="RU363076"/>
    </source>
</evidence>
<evidence type="ECO:0000313" key="7">
    <source>
        <dbReference type="EMBL" id="KAK7515783.1"/>
    </source>
</evidence>
<dbReference type="PROSITE" id="PS50895">
    <property type="entry name" value="SURF1"/>
    <property type="match status" value="1"/>
</dbReference>
<organism evidence="7 8">
    <name type="scientific">Phyllosticta citriasiana</name>
    <dbReference type="NCBI Taxonomy" id="595635"/>
    <lineage>
        <taxon>Eukaryota</taxon>
        <taxon>Fungi</taxon>
        <taxon>Dikarya</taxon>
        <taxon>Ascomycota</taxon>
        <taxon>Pezizomycotina</taxon>
        <taxon>Dothideomycetes</taxon>
        <taxon>Dothideomycetes incertae sedis</taxon>
        <taxon>Botryosphaeriales</taxon>
        <taxon>Phyllostictaceae</taxon>
        <taxon>Phyllosticta</taxon>
    </lineage>
</organism>
<dbReference type="InterPro" id="IPR045214">
    <property type="entry name" value="Surf1/Surf4"/>
</dbReference>
<reference evidence="7 8" key="1">
    <citation type="submission" date="2024-04" db="EMBL/GenBank/DDBJ databases">
        <title>Phyllosticta paracitricarpa is synonymous to the EU quarantine fungus P. citricarpa based on phylogenomic analyses.</title>
        <authorList>
            <consortium name="Lawrence Berkeley National Laboratory"/>
            <person name="Van Ingen-Buijs V.A."/>
            <person name="Van Westerhoven A.C."/>
            <person name="Haridas S."/>
            <person name="Skiadas P."/>
            <person name="Martin F."/>
            <person name="Groenewald J.Z."/>
            <person name="Crous P.W."/>
            <person name="Seidl M.F."/>
        </authorList>
    </citation>
    <scope>NUCLEOTIDE SEQUENCE [LARGE SCALE GENOMIC DNA]</scope>
    <source>
        <strain evidence="7 8">CBS 123371</strain>
    </source>
</reference>
<evidence type="ECO:0000256" key="1">
    <source>
        <dbReference type="ARBA" id="ARBA00004370"/>
    </source>
</evidence>
<comment type="similarity">
    <text evidence="5">Belongs to the SURF1 family.</text>
</comment>
<keyword evidence="8" id="KW-1185">Reference proteome</keyword>
<accession>A0ABR1KJ81</accession>